<dbReference type="InterPro" id="IPR036388">
    <property type="entry name" value="WH-like_DNA-bd_sf"/>
</dbReference>
<dbReference type="SUPFAM" id="SSF46785">
    <property type="entry name" value="Winged helix' DNA-binding domain"/>
    <property type="match status" value="1"/>
</dbReference>
<accession>A0A1R3TLW5</accession>
<dbReference type="Pfam" id="PF00480">
    <property type="entry name" value="ROK"/>
    <property type="match status" value="1"/>
</dbReference>
<dbReference type="InterPro" id="IPR000600">
    <property type="entry name" value="ROK"/>
</dbReference>
<dbReference type="SUPFAM" id="SSF53067">
    <property type="entry name" value="Actin-like ATPase domain"/>
    <property type="match status" value="1"/>
</dbReference>
<dbReference type="GO" id="GO:0019262">
    <property type="term" value="P:N-acetylneuraminate catabolic process"/>
    <property type="evidence" value="ECO:0007669"/>
    <property type="project" value="TreeGrafter"/>
</dbReference>
<dbReference type="InterPro" id="IPR043129">
    <property type="entry name" value="ATPase_NBD"/>
</dbReference>
<gene>
    <name evidence="1" type="primary">nagC_4</name>
    <name evidence="1" type="ORF">DSM25559_2303</name>
</gene>
<evidence type="ECO:0000313" key="2">
    <source>
        <dbReference type="Proteomes" id="UP000187891"/>
    </source>
</evidence>
<dbReference type="Gene3D" id="1.10.10.10">
    <property type="entry name" value="Winged helix-like DNA-binding domain superfamily/Winged helix DNA-binding domain"/>
    <property type="match status" value="1"/>
</dbReference>
<protein>
    <submittedName>
        <fullName evidence="1">N-acetylglucosamine repressor</fullName>
    </submittedName>
</protein>
<dbReference type="Gene3D" id="3.30.420.40">
    <property type="match status" value="2"/>
</dbReference>
<dbReference type="Proteomes" id="UP000187891">
    <property type="component" value="Unassembled WGS sequence"/>
</dbReference>
<reference evidence="2" key="1">
    <citation type="submission" date="2016-10" db="EMBL/GenBank/DDBJ databases">
        <authorList>
            <person name="Wibberg D."/>
        </authorList>
    </citation>
    <scope>NUCLEOTIDE SEQUENCE [LARGE SCALE GENOMIC DNA]</scope>
</reference>
<dbReference type="InterPro" id="IPR036390">
    <property type="entry name" value="WH_DNA-bd_sf"/>
</dbReference>
<dbReference type="EMBL" id="FMUE01000005">
    <property type="protein sequence ID" value="SCX22984.1"/>
    <property type="molecule type" value="Genomic_DNA"/>
</dbReference>
<name>A0A1R3TLW5_9HYPH</name>
<dbReference type="STRING" id="1907666.DSM25559_2303"/>
<dbReference type="PANTHER" id="PTHR18964:SF169">
    <property type="entry name" value="N-ACETYLMANNOSAMINE KINASE"/>
    <property type="match status" value="1"/>
</dbReference>
<dbReference type="PANTHER" id="PTHR18964">
    <property type="entry name" value="ROK (REPRESSOR, ORF, KINASE) FAMILY"/>
    <property type="match status" value="1"/>
</dbReference>
<sequence>MLLQARALVATTPLSRYPKSMTIDQNPRSIYGRQPLASENERLILDIVRRHGPISRASITGHTNLTQQSVHRLIEGLLQRGFLRTGAAPKGTRGQPSPNIELVPEASYSLGISINTDSVVICIADFRCDIVVEEKLNILPSDREKTLAALSPALERLLGNHGVPREKLIGLGFSMSGFFVSQDRAFNAPEPLRDWSLINLKPILEDRFRLPVWLENNATTGAIGESLRGVGSWCQTFAYLSFNYGFGGGLVLGGQPFHGFFGNAGEFSGIYNPDESPKRPALQYLIETLQRNGVDIQSIEALYQKFDPTWPGVEEWLGHTMPQVDRLVASLIAVIDPQAIVFGGQLPRKLGKMMIARVHMPSEREHRYGVGPQEAKLVLRETAGDPAAIGAALLPLRMRSFK</sequence>
<dbReference type="AlphaFoldDB" id="A0A1R3TLW5"/>
<proteinExistence type="predicted"/>
<dbReference type="GO" id="GO:0009384">
    <property type="term" value="F:N-acylmannosamine kinase activity"/>
    <property type="evidence" value="ECO:0007669"/>
    <property type="project" value="TreeGrafter"/>
</dbReference>
<evidence type="ECO:0000313" key="1">
    <source>
        <dbReference type="EMBL" id="SCX22984.1"/>
    </source>
</evidence>
<organism evidence="1 2">
    <name type="scientific">Agrobacterium rosae</name>
    <dbReference type="NCBI Taxonomy" id="1972867"/>
    <lineage>
        <taxon>Bacteria</taxon>
        <taxon>Pseudomonadati</taxon>
        <taxon>Pseudomonadota</taxon>
        <taxon>Alphaproteobacteria</taxon>
        <taxon>Hyphomicrobiales</taxon>
        <taxon>Rhizobiaceae</taxon>
        <taxon>Rhizobium/Agrobacterium group</taxon>
        <taxon>Agrobacterium</taxon>
    </lineage>
</organism>